<accession>A0A7J0DB95</accession>
<comment type="caution">
    <text evidence="1">The sequence shown here is derived from an EMBL/GenBank/DDBJ whole genome shotgun (WGS) entry which is preliminary data.</text>
</comment>
<evidence type="ECO:0000313" key="1">
    <source>
        <dbReference type="EMBL" id="GFS31513.1"/>
    </source>
</evidence>
<gene>
    <name evidence="1" type="ORF">Acr_00g0017790</name>
</gene>
<keyword evidence="2" id="KW-1185">Reference proteome</keyword>
<dbReference type="PANTHER" id="PTHR33647:SF5">
    <property type="entry name" value="OS01G0793900 PROTEIN"/>
    <property type="match status" value="1"/>
</dbReference>
<protein>
    <submittedName>
        <fullName evidence="1">Uncharacterized protein</fullName>
    </submittedName>
</protein>
<proteinExistence type="predicted"/>
<reference evidence="2" key="1">
    <citation type="submission" date="2019-07" db="EMBL/GenBank/DDBJ databases">
        <title>De Novo Assembly of kiwifruit Actinidia rufa.</title>
        <authorList>
            <person name="Sugita-Konishi S."/>
            <person name="Sato K."/>
            <person name="Mori E."/>
            <person name="Abe Y."/>
            <person name="Kisaki G."/>
            <person name="Hamano K."/>
            <person name="Suezawa K."/>
            <person name="Otani M."/>
            <person name="Fukuda T."/>
            <person name="Manabe T."/>
            <person name="Gomi K."/>
            <person name="Tabuchi M."/>
            <person name="Akimitsu K."/>
            <person name="Kataoka I."/>
        </authorList>
    </citation>
    <scope>NUCLEOTIDE SEQUENCE [LARGE SCALE GENOMIC DNA]</scope>
    <source>
        <strain evidence="2">cv. Fuchu</strain>
    </source>
</reference>
<dbReference type="Proteomes" id="UP000585474">
    <property type="component" value="Unassembled WGS sequence"/>
</dbReference>
<name>A0A7J0DB95_9ERIC</name>
<dbReference type="EMBL" id="BJWL01000145">
    <property type="protein sequence ID" value="GFS31513.1"/>
    <property type="molecule type" value="Genomic_DNA"/>
</dbReference>
<organism evidence="1 2">
    <name type="scientific">Actinidia rufa</name>
    <dbReference type="NCBI Taxonomy" id="165716"/>
    <lineage>
        <taxon>Eukaryota</taxon>
        <taxon>Viridiplantae</taxon>
        <taxon>Streptophyta</taxon>
        <taxon>Embryophyta</taxon>
        <taxon>Tracheophyta</taxon>
        <taxon>Spermatophyta</taxon>
        <taxon>Magnoliopsida</taxon>
        <taxon>eudicotyledons</taxon>
        <taxon>Gunneridae</taxon>
        <taxon>Pentapetalae</taxon>
        <taxon>asterids</taxon>
        <taxon>Ericales</taxon>
        <taxon>Actinidiaceae</taxon>
        <taxon>Actinidia</taxon>
    </lineage>
</organism>
<dbReference type="PANTHER" id="PTHR33647">
    <property type="entry name" value="OS01G0793900 PROTEIN"/>
    <property type="match status" value="1"/>
</dbReference>
<evidence type="ECO:0000313" key="2">
    <source>
        <dbReference type="Proteomes" id="UP000585474"/>
    </source>
</evidence>
<dbReference type="OrthoDB" id="1304043at2759"/>
<sequence>MGNCVMRNRSILVQNEKENHPREAEAIERRIDVHGGKKKKKTVRFRFNEEDDADKERNGYSKNGAVRIRVVVTQREFIQILRSESKYSSVEQLLKTMKLKTKKISHVRTSDERTNRGWRPALESIPEDVKLALSLLIVMGEAIRITPQ</sequence>
<dbReference type="AlphaFoldDB" id="A0A7J0DB95"/>